<keyword evidence="5" id="KW-1185">Reference proteome</keyword>
<evidence type="ECO:0000313" key="4">
    <source>
        <dbReference type="EMBL" id="CCO10389.2"/>
    </source>
</evidence>
<evidence type="ECO:0000256" key="1">
    <source>
        <dbReference type="ARBA" id="ARBA00022801"/>
    </source>
</evidence>
<dbReference type="GeneID" id="83606735"/>
<dbReference type="GO" id="GO:0003677">
    <property type="term" value="F:DNA binding"/>
    <property type="evidence" value="ECO:0007669"/>
    <property type="project" value="InterPro"/>
</dbReference>
<keyword evidence="2" id="KW-1133">Transmembrane helix</keyword>
<dbReference type="SUPFAM" id="SSF52980">
    <property type="entry name" value="Restriction endonuclease-like"/>
    <property type="match status" value="1"/>
</dbReference>
<evidence type="ECO:0000256" key="2">
    <source>
        <dbReference type="SAM" id="Phobius"/>
    </source>
</evidence>
<protein>
    <submittedName>
        <fullName evidence="4">Restriction endonuclease family protein</fullName>
    </submittedName>
</protein>
<dbReference type="RefSeq" id="WP_015075791.1">
    <property type="nucleotide sequence ID" value="NC_019425.2"/>
</dbReference>
<dbReference type="InterPro" id="IPR011335">
    <property type="entry name" value="Restrct_endonuc-II-like"/>
</dbReference>
<dbReference type="Proteomes" id="UP000000212">
    <property type="component" value="Chromosome"/>
</dbReference>
<dbReference type="GO" id="GO:0009307">
    <property type="term" value="P:DNA restriction-modification system"/>
    <property type="evidence" value="ECO:0007669"/>
    <property type="project" value="InterPro"/>
</dbReference>
<reference evidence="5" key="1">
    <citation type="journal article" date="2013" name="Genome Announc.">
        <title>Complete Chromosome Sequence of Carnobacterium maltaromaticum LMA 28.</title>
        <authorList>
            <person name="Cailliez-Grimal C."/>
            <person name="Chaillou S."/>
            <person name="Anba-Mondoloni J."/>
            <person name="Loux V."/>
            <person name="Afzal M.I."/>
            <person name="Rahman A."/>
            <person name="Kergourlay G."/>
            <person name="Champomier-Verges M.C."/>
            <person name="Zagorec M."/>
            <person name="Dalgaard P."/>
            <person name="Leisner J.J."/>
            <person name="Prevost H."/>
            <person name="Revol-Junelles A.M."/>
            <person name="Borges F."/>
        </authorList>
    </citation>
    <scope>NUCLEOTIDE SEQUENCE</scope>
    <source>
        <strain evidence="5">LMA28</strain>
    </source>
</reference>
<dbReference type="Gene3D" id="3.40.1350.10">
    <property type="match status" value="1"/>
</dbReference>
<accession>K8E2X8</accession>
<dbReference type="Pfam" id="PF04471">
    <property type="entry name" value="Mrr_cat"/>
    <property type="match status" value="1"/>
</dbReference>
<dbReference type="InterPro" id="IPR007560">
    <property type="entry name" value="Restrct_endonuc_IV_Mrr"/>
</dbReference>
<dbReference type="InterPro" id="IPR052906">
    <property type="entry name" value="Type_IV_Methyl-Rstrct_Enzyme"/>
</dbReference>
<dbReference type="PANTHER" id="PTHR30015:SF6">
    <property type="entry name" value="SLL1429 PROTEIN"/>
    <property type="match status" value="1"/>
</dbReference>
<evidence type="ECO:0000313" key="5">
    <source>
        <dbReference type="Proteomes" id="UP000000212"/>
    </source>
</evidence>
<dbReference type="AlphaFoldDB" id="K8E2X8"/>
<feature type="domain" description="Restriction endonuclease type IV Mrr" evidence="3">
    <location>
        <begin position="58"/>
        <end position="168"/>
    </location>
</feature>
<keyword evidence="4" id="KW-0540">Nuclease</keyword>
<dbReference type="GO" id="GO:0015666">
    <property type="term" value="F:restriction endodeoxyribonuclease activity"/>
    <property type="evidence" value="ECO:0007669"/>
    <property type="project" value="TreeGrafter"/>
</dbReference>
<keyword evidence="2" id="KW-0472">Membrane</keyword>
<name>K8E2X8_CARML</name>
<gene>
    <name evidence="4" type="ORF">BN424_925</name>
</gene>
<keyword evidence="4" id="KW-0255">Endonuclease</keyword>
<dbReference type="HOGENOM" id="CLU_101688_1_1_9"/>
<dbReference type="InterPro" id="IPR011856">
    <property type="entry name" value="tRNA_endonuc-like_dom_sf"/>
</dbReference>
<sequence length="180" mass="20568">MNTYNDTGDFLPSYFFPLLFFMLGILAISLLISTYFNIRDNKRAYEEELERDFDLQEIDQMDGWEFETCFAIMLRQLGYLDADITKGSGDQGIDVLATINDKLVGFQCKRYSKPVGNKAVQEAHAGKSYYGLDKVYVATNSYFTKSAIELAEVTSVTLVDRDELHEMLKNSKTYPKIKGK</sequence>
<keyword evidence="1" id="KW-0378">Hydrolase</keyword>
<dbReference type="eggNOG" id="COG1787">
    <property type="taxonomic scope" value="Bacteria"/>
</dbReference>
<keyword evidence="2" id="KW-0812">Transmembrane</keyword>
<dbReference type="OrthoDB" id="9797274at2"/>
<organism evidence="4 5">
    <name type="scientific">Carnobacterium maltaromaticum LMA28</name>
    <dbReference type="NCBI Taxonomy" id="1234679"/>
    <lineage>
        <taxon>Bacteria</taxon>
        <taxon>Bacillati</taxon>
        <taxon>Bacillota</taxon>
        <taxon>Bacilli</taxon>
        <taxon>Lactobacillales</taxon>
        <taxon>Carnobacteriaceae</taxon>
        <taxon>Carnobacterium</taxon>
    </lineage>
</organism>
<dbReference type="EMBL" id="HE999757">
    <property type="protein sequence ID" value="CCO10389.2"/>
    <property type="molecule type" value="Genomic_DNA"/>
</dbReference>
<dbReference type="PANTHER" id="PTHR30015">
    <property type="entry name" value="MRR RESTRICTION SYSTEM PROTEIN"/>
    <property type="match status" value="1"/>
</dbReference>
<feature type="transmembrane region" description="Helical" evidence="2">
    <location>
        <begin position="14"/>
        <end position="36"/>
    </location>
</feature>
<dbReference type="KEGG" id="cml:BN424_925"/>
<proteinExistence type="predicted"/>
<evidence type="ECO:0000259" key="3">
    <source>
        <dbReference type="Pfam" id="PF04471"/>
    </source>
</evidence>